<dbReference type="EMBL" id="OX465080">
    <property type="protein sequence ID" value="CAI9281244.1"/>
    <property type="molecule type" value="Genomic_DNA"/>
</dbReference>
<keyword evidence="1" id="KW-0472">Membrane</keyword>
<keyword evidence="1" id="KW-1133">Transmembrane helix</keyword>
<keyword evidence="1" id="KW-0812">Transmembrane</keyword>
<evidence type="ECO:0000256" key="1">
    <source>
        <dbReference type="SAM" id="Phobius"/>
    </source>
</evidence>
<accession>A0AA36E2S7</accession>
<evidence type="ECO:0000313" key="2">
    <source>
        <dbReference type="EMBL" id="CAI9281244.1"/>
    </source>
</evidence>
<dbReference type="Proteomes" id="UP001177003">
    <property type="component" value="Chromosome 4"/>
</dbReference>
<evidence type="ECO:0000313" key="3">
    <source>
        <dbReference type="Proteomes" id="UP001177003"/>
    </source>
</evidence>
<dbReference type="AlphaFoldDB" id="A0AA36E2S7"/>
<evidence type="ECO:0008006" key="4">
    <source>
        <dbReference type="Google" id="ProtNLM"/>
    </source>
</evidence>
<protein>
    <recommendedName>
        <fullName evidence="4">Leucine-rich repeat-containing N-terminal plant-type domain-containing protein</fullName>
    </recommendedName>
</protein>
<dbReference type="InterPro" id="IPR032675">
    <property type="entry name" value="LRR_dom_sf"/>
</dbReference>
<dbReference type="Gene3D" id="3.80.10.10">
    <property type="entry name" value="Ribonuclease Inhibitor"/>
    <property type="match status" value="1"/>
</dbReference>
<name>A0AA36E2S7_LACSI</name>
<sequence length="155" mass="17104">MRENFLNGSIPKGFFSLPHLSQVELQNNLLSGEFPVIDSVSANLGQKLLLDGPCKEGIANATHQPHSKSPISASVKLLLVLSILLCSIAFTIVAIIKARSIKKACKARSWKLTTFQRLDFTYDDVLDSLKEDNIIRKEEPGLFTKAPCPTINLLQ</sequence>
<reference evidence="2" key="1">
    <citation type="submission" date="2023-04" db="EMBL/GenBank/DDBJ databases">
        <authorList>
            <person name="Vijverberg K."/>
            <person name="Xiong W."/>
            <person name="Schranz E."/>
        </authorList>
    </citation>
    <scope>NUCLEOTIDE SEQUENCE</scope>
</reference>
<keyword evidence="3" id="KW-1185">Reference proteome</keyword>
<organism evidence="2 3">
    <name type="scientific">Lactuca saligna</name>
    <name type="common">Willowleaf lettuce</name>
    <dbReference type="NCBI Taxonomy" id="75948"/>
    <lineage>
        <taxon>Eukaryota</taxon>
        <taxon>Viridiplantae</taxon>
        <taxon>Streptophyta</taxon>
        <taxon>Embryophyta</taxon>
        <taxon>Tracheophyta</taxon>
        <taxon>Spermatophyta</taxon>
        <taxon>Magnoliopsida</taxon>
        <taxon>eudicotyledons</taxon>
        <taxon>Gunneridae</taxon>
        <taxon>Pentapetalae</taxon>
        <taxon>asterids</taxon>
        <taxon>campanulids</taxon>
        <taxon>Asterales</taxon>
        <taxon>Asteraceae</taxon>
        <taxon>Cichorioideae</taxon>
        <taxon>Cichorieae</taxon>
        <taxon>Lactucinae</taxon>
        <taxon>Lactuca</taxon>
    </lineage>
</organism>
<proteinExistence type="predicted"/>
<gene>
    <name evidence="2" type="ORF">LSALG_LOCUS20951</name>
</gene>
<feature type="transmembrane region" description="Helical" evidence="1">
    <location>
        <begin position="77"/>
        <end position="96"/>
    </location>
</feature>